<protein>
    <submittedName>
        <fullName evidence="2">Uncharacterized protein</fullName>
    </submittedName>
</protein>
<dbReference type="Proteomes" id="UP001604336">
    <property type="component" value="Unassembled WGS sequence"/>
</dbReference>
<evidence type="ECO:0000256" key="1">
    <source>
        <dbReference type="SAM" id="MobiDB-lite"/>
    </source>
</evidence>
<gene>
    <name evidence="2" type="ORF">Adt_27548</name>
</gene>
<name>A0ABD1RU17_9LAMI</name>
<evidence type="ECO:0000313" key="3">
    <source>
        <dbReference type="Proteomes" id="UP001604336"/>
    </source>
</evidence>
<evidence type="ECO:0000313" key="2">
    <source>
        <dbReference type="EMBL" id="KAL2491920.1"/>
    </source>
</evidence>
<proteinExistence type="predicted"/>
<accession>A0ABD1RU17</accession>
<dbReference type="AlphaFoldDB" id="A0ABD1RU17"/>
<feature type="compositionally biased region" description="Basic and acidic residues" evidence="1">
    <location>
        <begin position="120"/>
        <end position="130"/>
    </location>
</feature>
<feature type="region of interest" description="Disordered" evidence="1">
    <location>
        <begin position="109"/>
        <end position="130"/>
    </location>
</feature>
<dbReference type="EMBL" id="JBFOLK010000008">
    <property type="protein sequence ID" value="KAL2491920.1"/>
    <property type="molecule type" value="Genomic_DNA"/>
</dbReference>
<comment type="caution">
    <text evidence="2">The sequence shown here is derived from an EMBL/GenBank/DDBJ whole genome shotgun (WGS) entry which is preliminary data.</text>
</comment>
<keyword evidence="3" id="KW-1185">Reference proteome</keyword>
<sequence length="130" mass="14877">MVKILKFRKFGSFSAKKSRNLPKGSHSSSMSSDIFVSESTTIIYLQKWGNYTSSEESFDPVMVTEMMLDLDDRIQKMALAIKKLTKLIEEKDTQIVVLMHLLELQSPLMESNTENTGSSRTKESEVQEYQ</sequence>
<organism evidence="2 3">
    <name type="scientific">Abeliophyllum distichum</name>
    <dbReference type="NCBI Taxonomy" id="126358"/>
    <lineage>
        <taxon>Eukaryota</taxon>
        <taxon>Viridiplantae</taxon>
        <taxon>Streptophyta</taxon>
        <taxon>Embryophyta</taxon>
        <taxon>Tracheophyta</taxon>
        <taxon>Spermatophyta</taxon>
        <taxon>Magnoliopsida</taxon>
        <taxon>eudicotyledons</taxon>
        <taxon>Gunneridae</taxon>
        <taxon>Pentapetalae</taxon>
        <taxon>asterids</taxon>
        <taxon>lamiids</taxon>
        <taxon>Lamiales</taxon>
        <taxon>Oleaceae</taxon>
        <taxon>Forsythieae</taxon>
        <taxon>Abeliophyllum</taxon>
    </lineage>
</organism>
<feature type="compositionally biased region" description="Polar residues" evidence="1">
    <location>
        <begin position="109"/>
        <end position="119"/>
    </location>
</feature>
<reference evidence="3" key="1">
    <citation type="submission" date="2024-07" db="EMBL/GenBank/DDBJ databases">
        <title>Two chromosome-level genome assemblies of Korean endemic species Abeliophyllum distichum and Forsythia ovata (Oleaceae).</title>
        <authorList>
            <person name="Jang H."/>
        </authorList>
    </citation>
    <scope>NUCLEOTIDE SEQUENCE [LARGE SCALE GENOMIC DNA]</scope>
</reference>